<dbReference type="SUPFAM" id="SSF64518">
    <property type="entry name" value="Phase 1 flagellin"/>
    <property type="match status" value="1"/>
</dbReference>
<feature type="non-terminal residue" evidence="7">
    <location>
        <position position="290"/>
    </location>
</feature>
<sequence length="290" mass="30983">MPSILDTASSGLIAYQGALATTAQNIANVGNEDYSRQRVELNARLPIRRGPNFIGQGVQLTDVARVIDNFNTISLRDSTSATSRLQTSDFYASRIENVLGDEQGSLQPALAEFFNALNDVANDPSANAPRVALLGTSENLEQRFASLGNELQTIESEIDNRLRVEVAQVNAIATELAQLNGRISSISSVNNRPADLLDQRDALLKQLAEKITVNVVEQVDGTQNVLVGTGQLLVSNEISFTLVTQQDAAQPDLTAIAIQSNGSRVAITDALVGGDLGGLLDVRTNLLRSA</sequence>
<dbReference type="NCBIfam" id="TIGR02492">
    <property type="entry name" value="flgK_ends"/>
    <property type="match status" value="1"/>
</dbReference>
<reference evidence="7" key="1">
    <citation type="submission" date="2018-06" db="EMBL/GenBank/DDBJ databases">
        <authorList>
            <person name="Zhirakovskaya E."/>
        </authorList>
    </citation>
    <scope>NUCLEOTIDE SEQUENCE</scope>
</reference>
<dbReference type="Pfam" id="PF22638">
    <property type="entry name" value="FlgK_D1"/>
    <property type="match status" value="1"/>
</dbReference>
<evidence type="ECO:0000256" key="4">
    <source>
        <dbReference type="ARBA" id="ARBA00022525"/>
    </source>
</evidence>
<keyword evidence="7" id="KW-0966">Cell projection</keyword>
<keyword evidence="7" id="KW-0969">Cilium</keyword>
<dbReference type="PANTHER" id="PTHR30033">
    <property type="entry name" value="FLAGELLAR HOOK-ASSOCIATED PROTEIN 1"/>
    <property type="match status" value="1"/>
</dbReference>
<dbReference type="GO" id="GO:0044780">
    <property type="term" value="P:bacterial-type flagellum assembly"/>
    <property type="evidence" value="ECO:0007669"/>
    <property type="project" value="InterPro"/>
</dbReference>
<proteinExistence type="inferred from homology"/>
<accession>A0A3B0XMZ1</accession>
<evidence type="ECO:0000256" key="1">
    <source>
        <dbReference type="ARBA" id="ARBA00004365"/>
    </source>
</evidence>
<evidence type="ECO:0000256" key="3">
    <source>
        <dbReference type="ARBA" id="ARBA00009677"/>
    </source>
</evidence>
<keyword evidence="5" id="KW-0975">Bacterial flagellum</keyword>
<gene>
    <name evidence="7" type="ORF">MNBD_GAMMA10-3147</name>
</gene>
<name>A0A3B0XMZ1_9ZZZZ</name>
<dbReference type="PANTHER" id="PTHR30033:SF1">
    <property type="entry name" value="FLAGELLAR HOOK-ASSOCIATED PROTEIN 1"/>
    <property type="match status" value="1"/>
</dbReference>
<dbReference type="AlphaFoldDB" id="A0A3B0XMZ1"/>
<dbReference type="GO" id="GO:0005198">
    <property type="term" value="F:structural molecule activity"/>
    <property type="evidence" value="ECO:0007669"/>
    <property type="project" value="InterPro"/>
</dbReference>
<evidence type="ECO:0000256" key="2">
    <source>
        <dbReference type="ARBA" id="ARBA00004613"/>
    </source>
</evidence>
<dbReference type="PRINTS" id="PR01005">
    <property type="entry name" value="FLGHOOKAP1"/>
</dbReference>
<dbReference type="GO" id="GO:0005576">
    <property type="term" value="C:extracellular region"/>
    <property type="evidence" value="ECO:0007669"/>
    <property type="project" value="UniProtKB-SubCell"/>
</dbReference>
<feature type="domain" description="Flagellar hook-associated protein FlgK helical" evidence="6">
    <location>
        <begin position="93"/>
        <end position="289"/>
    </location>
</feature>
<comment type="subcellular location">
    <subcellularLocation>
        <location evidence="1">Bacterial flagellum</location>
    </subcellularLocation>
    <subcellularLocation>
        <location evidence="2">Secreted</location>
    </subcellularLocation>
</comment>
<dbReference type="GO" id="GO:0009424">
    <property type="term" value="C:bacterial-type flagellum hook"/>
    <property type="evidence" value="ECO:0007669"/>
    <property type="project" value="InterPro"/>
</dbReference>
<dbReference type="InterPro" id="IPR002371">
    <property type="entry name" value="FlgK"/>
</dbReference>
<evidence type="ECO:0000259" key="6">
    <source>
        <dbReference type="Pfam" id="PF22638"/>
    </source>
</evidence>
<protein>
    <submittedName>
        <fullName evidence="7">Flagellar hook-associated protein FlgK</fullName>
    </submittedName>
</protein>
<organism evidence="7">
    <name type="scientific">hydrothermal vent metagenome</name>
    <dbReference type="NCBI Taxonomy" id="652676"/>
    <lineage>
        <taxon>unclassified sequences</taxon>
        <taxon>metagenomes</taxon>
        <taxon>ecological metagenomes</taxon>
    </lineage>
</organism>
<dbReference type="InterPro" id="IPR053927">
    <property type="entry name" value="FlgK_helical"/>
</dbReference>
<keyword evidence="7" id="KW-0282">Flagellum</keyword>
<evidence type="ECO:0000313" key="7">
    <source>
        <dbReference type="EMBL" id="VAW69855.1"/>
    </source>
</evidence>
<dbReference type="EMBL" id="UOFJ01000470">
    <property type="protein sequence ID" value="VAW69855.1"/>
    <property type="molecule type" value="Genomic_DNA"/>
</dbReference>
<keyword evidence="4" id="KW-0964">Secreted</keyword>
<comment type="similarity">
    <text evidence="3">Belongs to the flagella basal body rod proteins family.</text>
</comment>
<evidence type="ECO:0000256" key="5">
    <source>
        <dbReference type="ARBA" id="ARBA00023143"/>
    </source>
</evidence>